<evidence type="ECO:0000256" key="1">
    <source>
        <dbReference type="SAM" id="MobiDB-lite"/>
    </source>
</evidence>
<accession>A0A0K2UWC9</accession>
<proteinExistence type="predicted"/>
<feature type="region of interest" description="Disordered" evidence="1">
    <location>
        <begin position="1"/>
        <end position="20"/>
    </location>
</feature>
<dbReference type="EMBL" id="HACA01025009">
    <property type="protein sequence ID" value="CDW42370.1"/>
    <property type="molecule type" value="Transcribed_RNA"/>
</dbReference>
<protein>
    <submittedName>
        <fullName evidence="2">Uncharacterized protein</fullName>
    </submittedName>
</protein>
<reference evidence="2" key="1">
    <citation type="submission" date="2014-05" db="EMBL/GenBank/DDBJ databases">
        <authorList>
            <person name="Chronopoulou M."/>
        </authorList>
    </citation>
    <scope>NUCLEOTIDE SEQUENCE</scope>
    <source>
        <tissue evidence="2">Whole organism</tissue>
    </source>
</reference>
<evidence type="ECO:0000313" key="2">
    <source>
        <dbReference type="EMBL" id="CDW42370.1"/>
    </source>
</evidence>
<organism evidence="2">
    <name type="scientific">Lepeophtheirus salmonis</name>
    <name type="common">Salmon louse</name>
    <name type="synonym">Caligus salmonis</name>
    <dbReference type="NCBI Taxonomy" id="72036"/>
    <lineage>
        <taxon>Eukaryota</taxon>
        <taxon>Metazoa</taxon>
        <taxon>Ecdysozoa</taxon>
        <taxon>Arthropoda</taxon>
        <taxon>Crustacea</taxon>
        <taxon>Multicrustacea</taxon>
        <taxon>Hexanauplia</taxon>
        <taxon>Copepoda</taxon>
        <taxon>Siphonostomatoida</taxon>
        <taxon>Caligidae</taxon>
        <taxon>Lepeophtheirus</taxon>
    </lineage>
</organism>
<name>A0A0K2UWC9_LEPSM</name>
<sequence>YHRIQTNIDNKNERGKKKEKFHSRFGEKKYIVLCIYIKCLTV</sequence>
<feature type="non-terminal residue" evidence="2">
    <location>
        <position position="1"/>
    </location>
</feature>
<dbReference type="AlphaFoldDB" id="A0A0K2UWC9"/>